<evidence type="ECO:0000313" key="1">
    <source>
        <dbReference type="EMBL" id="CAJ1965402.1"/>
    </source>
</evidence>
<dbReference type="Gramene" id="rna-AYBTSS11_LOCUS20821">
    <property type="protein sequence ID" value="CAJ1965402.1"/>
    <property type="gene ID" value="gene-AYBTSS11_LOCUS20821"/>
</dbReference>
<sequence length="74" mass="8042">MKSKAILVKSKPTFLTELSSLHAAEVATKLANEKELVGIRVAISGVSLNQAKFDVEYDTDNSSLIHIDDLLKDA</sequence>
<organism evidence="1 2">
    <name type="scientific">Sphenostylis stenocarpa</name>
    <dbReference type="NCBI Taxonomy" id="92480"/>
    <lineage>
        <taxon>Eukaryota</taxon>
        <taxon>Viridiplantae</taxon>
        <taxon>Streptophyta</taxon>
        <taxon>Embryophyta</taxon>
        <taxon>Tracheophyta</taxon>
        <taxon>Spermatophyta</taxon>
        <taxon>Magnoliopsida</taxon>
        <taxon>eudicotyledons</taxon>
        <taxon>Gunneridae</taxon>
        <taxon>Pentapetalae</taxon>
        <taxon>rosids</taxon>
        <taxon>fabids</taxon>
        <taxon>Fabales</taxon>
        <taxon>Fabaceae</taxon>
        <taxon>Papilionoideae</taxon>
        <taxon>50 kb inversion clade</taxon>
        <taxon>NPAAA clade</taxon>
        <taxon>indigoferoid/millettioid clade</taxon>
        <taxon>Phaseoleae</taxon>
        <taxon>Sphenostylis</taxon>
    </lineage>
</organism>
<reference evidence="1" key="1">
    <citation type="submission" date="2023-10" db="EMBL/GenBank/DDBJ databases">
        <authorList>
            <person name="Domelevo Entfellner J.-B."/>
        </authorList>
    </citation>
    <scope>NUCLEOTIDE SEQUENCE</scope>
</reference>
<keyword evidence="2" id="KW-1185">Reference proteome</keyword>
<evidence type="ECO:0000313" key="2">
    <source>
        <dbReference type="Proteomes" id="UP001189624"/>
    </source>
</evidence>
<dbReference type="EMBL" id="OY731403">
    <property type="protein sequence ID" value="CAJ1965402.1"/>
    <property type="molecule type" value="Genomic_DNA"/>
</dbReference>
<accession>A0AA86SME7</accession>
<gene>
    <name evidence="1" type="ORF">AYBTSS11_LOCUS20821</name>
</gene>
<dbReference type="Proteomes" id="UP001189624">
    <property type="component" value="Chromosome 6"/>
</dbReference>
<name>A0AA86SME7_9FABA</name>
<dbReference type="AlphaFoldDB" id="A0AA86SME7"/>
<proteinExistence type="predicted"/>
<protein>
    <submittedName>
        <fullName evidence="1">Uncharacterized protein</fullName>
    </submittedName>
</protein>